<reference evidence="1 2" key="1">
    <citation type="submission" date="2020-02" db="EMBL/GenBank/DDBJ databases">
        <title>Albibacoteraceae fam. nov., the first described family within the subdivision 4 Verrucomicrobia.</title>
        <authorList>
            <person name="Xi F."/>
        </authorList>
    </citation>
    <scope>NUCLEOTIDE SEQUENCE [LARGE SCALE GENOMIC DNA]</scope>
    <source>
        <strain evidence="1 2">CK1056</strain>
    </source>
</reference>
<accession>A0A6B2LY39</accession>
<dbReference type="EMBL" id="JAAGNX010000001">
    <property type="protein sequence ID" value="NDV61253.1"/>
    <property type="molecule type" value="Genomic_DNA"/>
</dbReference>
<keyword evidence="2" id="KW-1185">Reference proteome</keyword>
<comment type="caution">
    <text evidence="1">The sequence shown here is derived from an EMBL/GenBank/DDBJ whole genome shotgun (WGS) entry which is preliminary data.</text>
</comment>
<name>A0A6B2LY39_9BACT</name>
<dbReference type="Proteomes" id="UP000478417">
    <property type="component" value="Unassembled WGS sequence"/>
</dbReference>
<protein>
    <submittedName>
        <fullName evidence="1">Uncharacterized protein</fullName>
    </submittedName>
</protein>
<gene>
    <name evidence="1" type="ORF">G0Q06_02175</name>
</gene>
<organism evidence="1 2">
    <name type="scientific">Oceanipulchritudo coccoides</name>
    <dbReference type="NCBI Taxonomy" id="2706888"/>
    <lineage>
        <taxon>Bacteria</taxon>
        <taxon>Pseudomonadati</taxon>
        <taxon>Verrucomicrobiota</taxon>
        <taxon>Opitutia</taxon>
        <taxon>Puniceicoccales</taxon>
        <taxon>Oceanipulchritudinaceae</taxon>
        <taxon>Oceanipulchritudo</taxon>
    </lineage>
</organism>
<sequence>MKKKPIDKLNEMRAKGQPELNEEMLIFQNLLANSVRTDEPSKETLEAIGSAAIAAAKSHKEFNAWKAVEAFDREGQNAKQKVKEQDKRILVYAACKELLAKGDDASLAILKDIAEDFQFPFDELARQGLEIEPNPTVLTTKELILVNPEYRGRDPVAHFRRKAIEQLGLKLDDARETGDWESLSDS</sequence>
<dbReference type="AlphaFoldDB" id="A0A6B2LY39"/>
<evidence type="ECO:0000313" key="1">
    <source>
        <dbReference type="EMBL" id="NDV61253.1"/>
    </source>
</evidence>
<dbReference type="RefSeq" id="WP_163962020.1">
    <property type="nucleotide sequence ID" value="NZ_JAAGNX010000001.1"/>
</dbReference>
<evidence type="ECO:0000313" key="2">
    <source>
        <dbReference type="Proteomes" id="UP000478417"/>
    </source>
</evidence>
<proteinExistence type="predicted"/>